<keyword evidence="4" id="KW-0472">Membrane</keyword>
<keyword evidence="2" id="KW-0813">Transport</keyword>
<evidence type="ECO:0000256" key="3">
    <source>
        <dbReference type="ARBA" id="ARBA00022475"/>
    </source>
</evidence>
<keyword evidence="3" id="KW-1003">Cell membrane</keyword>
<evidence type="ECO:0000313" key="6">
    <source>
        <dbReference type="EMBL" id="BDR93028.1"/>
    </source>
</evidence>
<feature type="transmembrane region" description="Helical" evidence="4">
    <location>
        <begin position="21"/>
        <end position="43"/>
    </location>
</feature>
<feature type="transmembrane region" description="Helical" evidence="4">
    <location>
        <begin position="336"/>
        <end position="353"/>
    </location>
</feature>
<dbReference type="InterPro" id="IPR020846">
    <property type="entry name" value="MFS_dom"/>
</dbReference>
<dbReference type="PROSITE" id="PS50850">
    <property type="entry name" value="MFS"/>
    <property type="match status" value="1"/>
</dbReference>
<feature type="transmembrane region" description="Helical" evidence="4">
    <location>
        <begin position="373"/>
        <end position="396"/>
    </location>
</feature>
<evidence type="ECO:0000259" key="5">
    <source>
        <dbReference type="PROSITE" id="PS50850"/>
    </source>
</evidence>
<keyword evidence="4" id="KW-0812">Transmembrane</keyword>
<dbReference type="Proteomes" id="UP001060771">
    <property type="component" value="Chromosome"/>
</dbReference>
<reference evidence="9" key="3">
    <citation type="submission" date="2022-09" db="EMBL/GenBank/DDBJ databases">
        <title>Complete genome sequence of Vulcanisaeta souniana.</title>
        <authorList>
            <person name="Kato S."/>
            <person name="Itoh T."/>
            <person name="Ohkuma M."/>
        </authorList>
    </citation>
    <scope>NUCLEOTIDE SEQUENCE [LARGE SCALE GENOMIC DNA]</scope>
    <source>
        <strain evidence="9">JCM 11219</strain>
    </source>
</reference>
<keyword evidence="9" id="KW-1185">Reference proteome</keyword>
<dbReference type="EMBL" id="BMNM01000010">
    <property type="protein sequence ID" value="GGI83487.1"/>
    <property type="molecule type" value="Genomic_DNA"/>
</dbReference>
<feature type="transmembrane region" description="Helical" evidence="4">
    <location>
        <begin position="402"/>
        <end position="422"/>
    </location>
</feature>
<dbReference type="PANTHER" id="PTHR43271:SF2">
    <property type="entry name" value="BLL2771 PROTEIN"/>
    <property type="match status" value="1"/>
</dbReference>
<dbReference type="RefSeq" id="WP_188603834.1">
    <property type="nucleotide sequence ID" value="NZ_AP026830.1"/>
</dbReference>
<dbReference type="Pfam" id="PF07690">
    <property type="entry name" value="MFS_1"/>
    <property type="match status" value="1"/>
</dbReference>
<feature type="domain" description="Major facilitator superfamily (MFS) profile" evidence="5">
    <location>
        <begin position="24"/>
        <end position="428"/>
    </location>
</feature>
<evidence type="ECO:0000256" key="1">
    <source>
        <dbReference type="ARBA" id="ARBA00004651"/>
    </source>
</evidence>
<dbReference type="InterPro" id="IPR011701">
    <property type="entry name" value="MFS"/>
</dbReference>
<name>A0A830E3K2_9CREN</name>
<feature type="transmembrane region" description="Helical" evidence="4">
    <location>
        <begin position="94"/>
        <end position="114"/>
    </location>
</feature>
<evidence type="ECO:0000313" key="7">
    <source>
        <dbReference type="EMBL" id="GGI83487.1"/>
    </source>
</evidence>
<feature type="transmembrane region" description="Helical" evidence="4">
    <location>
        <begin position="63"/>
        <end position="82"/>
    </location>
</feature>
<dbReference type="PANTHER" id="PTHR43271">
    <property type="entry name" value="BLL2771 PROTEIN"/>
    <property type="match status" value="1"/>
</dbReference>
<accession>A0A830E3K2</accession>
<keyword evidence="4" id="KW-1133">Transmembrane helix</keyword>
<proteinExistence type="predicted"/>
<reference evidence="6" key="4">
    <citation type="journal article" date="2023" name="Microbiol. Resour. Announc.">
        <title>Complete Genome Sequence of Vulcanisaeta souniana Strain IC-059, a Hyperthermophilic Archaeon Isolated from Hot Spring Water in Japan.</title>
        <authorList>
            <person name="Kato S."/>
            <person name="Itoh T."/>
            <person name="Wu L."/>
            <person name="Ma J."/>
            <person name="Ohkuma M."/>
        </authorList>
    </citation>
    <scope>NUCLEOTIDE SEQUENCE</scope>
    <source>
        <strain evidence="6">JCM 11219</strain>
    </source>
</reference>
<gene>
    <name evidence="7" type="ORF">GCM10007112_20330</name>
    <name evidence="6" type="ORF">Vsou_21210</name>
</gene>
<sequence length="435" mass="48302">MSRVFPDENRARGWERTWGTFRYRWVMLGIWLLMMTINSVTLVNYPLALPNIAKEFGIPPSTFIYYLGVLTYSLGLFVIYFGNFNGWMNTRVRLAVILAQVFLIIPLFLIPFTFSYNAIVVLRFIQGLWFMELGLATLNLRGWFSKGELAIAMAAPLSALQFGSALGGFIEKAIAEQIGWRMAFLITGVMDVVATAIFLVLYRDAPGYNDYLVINRLRNLAERGKHGCPPPYKLPIAYAIGFAQIATTMAFASIPYLVPTYGYWLGYSVPAVSNTVLIYGIISGLGIWGGAILGSILVRRTRTIRETFRARNLTRTISYIISFIGFLTLLFPQGNYIVYTVGATLAALILFNIPNYWAEMTEVVPPGISGDFVFYAGAIASAGFFLGPLISVSLIVAAAGNVIKGFMLFLAIIVISGIINIIQNRITIPAEKYHV</sequence>
<evidence type="ECO:0000256" key="4">
    <source>
        <dbReference type="SAM" id="Phobius"/>
    </source>
</evidence>
<dbReference type="InterPro" id="IPR036259">
    <property type="entry name" value="MFS_trans_sf"/>
</dbReference>
<protein>
    <recommendedName>
        <fullName evidence="5">Major facilitator superfamily (MFS) profile domain-containing protein</fullName>
    </recommendedName>
</protein>
<dbReference type="AlphaFoldDB" id="A0A830E3K2"/>
<dbReference type="GO" id="GO:0005886">
    <property type="term" value="C:plasma membrane"/>
    <property type="evidence" value="ECO:0007669"/>
    <property type="project" value="UniProtKB-SubCell"/>
</dbReference>
<organism evidence="7 8">
    <name type="scientific">Vulcanisaeta souniana JCM 11219</name>
    <dbReference type="NCBI Taxonomy" id="1293586"/>
    <lineage>
        <taxon>Archaea</taxon>
        <taxon>Thermoproteota</taxon>
        <taxon>Thermoprotei</taxon>
        <taxon>Thermoproteales</taxon>
        <taxon>Thermoproteaceae</taxon>
        <taxon>Vulcanisaeta</taxon>
    </lineage>
</organism>
<comment type="subcellular location">
    <subcellularLocation>
        <location evidence="1">Cell membrane</location>
        <topology evidence="1">Multi-pass membrane protein</topology>
    </subcellularLocation>
</comment>
<evidence type="ECO:0000313" key="9">
    <source>
        <dbReference type="Proteomes" id="UP001060771"/>
    </source>
</evidence>
<evidence type="ECO:0000313" key="8">
    <source>
        <dbReference type="Proteomes" id="UP000657075"/>
    </source>
</evidence>
<dbReference type="Proteomes" id="UP000657075">
    <property type="component" value="Unassembled WGS sequence"/>
</dbReference>
<dbReference type="GO" id="GO:0022857">
    <property type="term" value="F:transmembrane transporter activity"/>
    <property type="evidence" value="ECO:0007669"/>
    <property type="project" value="InterPro"/>
</dbReference>
<dbReference type="GeneID" id="76207662"/>
<feature type="transmembrane region" description="Helical" evidence="4">
    <location>
        <begin position="277"/>
        <end position="298"/>
    </location>
</feature>
<reference evidence="7" key="1">
    <citation type="journal article" date="2014" name="Int. J. Syst. Evol. Microbiol.">
        <title>Complete genome sequence of Corynebacterium casei LMG S-19264T (=DSM 44701T), isolated from a smear-ripened cheese.</title>
        <authorList>
            <consortium name="US DOE Joint Genome Institute (JGI-PGF)"/>
            <person name="Walter F."/>
            <person name="Albersmeier A."/>
            <person name="Kalinowski J."/>
            <person name="Ruckert C."/>
        </authorList>
    </citation>
    <scope>NUCLEOTIDE SEQUENCE</scope>
    <source>
        <strain evidence="7">JCM 11219</strain>
    </source>
</reference>
<feature type="transmembrane region" description="Helical" evidence="4">
    <location>
        <begin position="120"/>
        <end position="138"/>
    </location>
</feature>
<dbReference type="SUPFAM" id="SSF103473">
    <property type="entry name" value="MFS general substrate transporter"/>
    <property type="match status" value="1"/>
</dbReference>
<feature type="transmembrane region" description="Helical" evidence="4">
    <location>
        <begin position="182"/>
        <end position="202"/>
    </location>
</feature>
<feature type="transmembrane region" description="Helical" evidence="4">
    <location>
        <begin position="150"/>
        <end position="170"/>
    </location>
</feature>
<dbReference type="Gene3D" id="1.20.1250.20">
    <property type="entry name" value="MFS general substrate transporter like domains"/>
    <property type="match status" value="1"/>
</dbReference>
<reference evidence="7" key="2">
    <citation type="submission" date="2020-09" db="EMBL/GenBank/DDBJ databases">
        <authorList>
            <person name="Sun Q."/>
            <person name="Ohkuma M."/>
        </authorList>
    </citation>
    <scope>NUCLEOTIDE SEQUENCE</scope>
    <source>
        <strain evidence="7">JCM 11219</strain>
    </source>
</reference>
<evidence type="ECO:0000256" key="2">
    <source>
        <dbReference type="ARBA" id="ARBA00022448"/>
    </source>
</evidence>
<dbReference type="EMBL" id="AP026830">
    <property type="protein sequence ID" value="BDR93028.1"/>
    <property type="molecule type" value="Genomic_DNA"/>
</dbReference>
<feature type="transmembrane region" description="Helical" evidence="4">
    <location>
        <begin position="236"/>
        <end position="257"/>
    </location>
</feature>